<evidence type="ECO:0000256" key="2">
    <source>
        <dbReference type="SAM" id="SignalP"/>
    </source>
</evidence>
<dbReference type="AlphaFoldDB" id="A0AAN9BJ24"/>
<feature type="chain" id="PRO_5043015113" description="Ig-like domain-containing protein" evidence="2">
    <location>
        <begin position="22"/>
        <end position="317"/>
    </location>
</feature>
<evidence type="ECO:0000313" key="4">
    <source>
        <dbReference type="EMBL" id="KAK7106123.1"/>
    </source>
</evidence>
<dbReference type="InterPro" id="IPR013783">
    <property type="entry name" value="Ig-like_fold"/>
</dbReference>
<evidence type="ECO:0000313" key="5">
    <source>
        <dbReference type="Proteomes" id="UP001374579"/>
    </source>
</evidence>
<protein>
    <recommendedName>
        <fullName evidence="3">Ig-like domain-containing protein</fullName>
    </recommendedName>
</protein>
<feature type="signal peptide" evidence="2">
    <location>
        <begin position="1"/>
        <end position="21"/>
    </location>
</feature>
<proteinExistence type="predicted"/>
<name>A0AAN9BJ24_9CAEN</name>
<keyword evidence="1" id="KW-1133">Transmembrane helix</keyword>
<dbReference type="InterPro" id="IPR036179">
    <property type="entry name" value="Ig-like_dom_sf"/>
</dbReference>
<dbReference type="Pfam" id="PF07686">
    <property type="entry name" value="V-set"/>
    <property type="match status" value="1"/>
</dbReference>
<accession>A0AAN9BJ24</accession>
<dbReference type="Proteomes" id="UP001374579">
    <property type="component" value="Unassembled WGS sequence"/>
</dbReference>
<evidence type="ECO:0000259" key="3">
    <source>
        <dbReference type="PROSITE" id="PS50835"/>
    </source>
</evidence>
<gene>
    <name evidence="4" type="ORF">V1264_017416</name>
</gene>
<feature type="domain" description="Ig-like" evidence="3">
    <location>
        <begin position="17"/>
        <end position="137"/>
    </location>
</feature>
<dbReference type="InterPro" id="IPR003599">
    <property type="entry name" value="Ig_sub"/>
</dbReference>
<dbReference type="InterPro" id="IPR013106">
    <property type="entry name" value="Ig_V-set"/>
</dbReference>
<organism evidence="4 5">
    <name type="scientific">Littorina saxatilis</name>
    <dbReference type="NCBI Taxonomy" id="31220"/>
    <lineage>
        <taxon>Eukaryota</taxon>
        <taxon>Metazoa</taxon>
        <taxon>Spiralia</taxon>
        <taxon>Lophotrochozoa</taxon>
        <taxon>Mollusca</taxon>
        <taxon>Gastropoda</taxon>
        <taxon>Caenogastropoda</taxon>
        <taxon>Littorinimorpha</taxon>
        <taxon>Littorinoidea</taxon>
        <taxon>Littorinidae</taxon>
        <taxon>Littorina</taxon>
    </lineage>
</organism>
<dbReference type="SMART" id="SM00409">
    <property type="entry name" value="IG"/>
    <property type="match status" value="1"/>
</dbReference>
<feature type="transmembrane region" description="Helical" evidence="1">
    <location>
        <begin position="269"/>
        <end position="292"/>
    </location>
</feature>
<dbReference type="PROSITE" id="PS50835">
    <property type="entry name" value="IG_LIKE"/>
    <property type="match status" value="1"/>
</dbReference>
<keyword evidence="1" id="KW-0812">Transmembrane</keyword>
<reference evidence="4 5" key="1">
    <citation type="submission" date="2024-02" db="EMBL/GenBank/DDBJ databases">
        <title>Chromosome-scale genome assembly of the rough periwinkle Littorina saxatilis.</title>
        <authorList>
            <person name="De Jode A."/>
            <person name="Faria R."/>
            <person name="Formenti G."/>
            <person name="Sims Y."/>
            <person name="Smith T.P."/>
            <person name="Tracey A."/>
            <person name="Wood J.M.D."/>
            <person name="Zagrodzka Z.B."/>
            <person name="Johannesson K."/>
            <person name="Butlin R.K."/>
            <person name="Leder E.H."/>
        </authorList>
    </citation>
    <scope>NUCLEOTIDE SEQUENCE [LARGE SCALE GENOMIC DNA]</scope>
    <source>
        <strain evidence="4">Snail1</strain>
        <tissue evidence="4">Muscle</tissue>
    </source>
</reference>
<dbReference type="SUPFAM" id="SSF48726">
    <property type="entry name" value="Immunoglobulin"/>
    <property type="match status" value="1"/>
</dbReference>
<keyword evidence="1" id="KW-0472">Membrane</keyword>
<keyword evidence="2" id="KW-0732">Signal</keyword>
<dbReference type="EMBL" id="JBAMIC010000007">
    <property type="protein sequence ID" value="KAK7106123.1"/>
    <property type="molecule type" value="Genomic_DNA"/>
</dbReference>
<evidence type="ECO:0000256" key="1">
    <source>
        <dbReference type="SAM" id="Phobius"/>
    </source>
</evidence>
<comment type="caution">
    <text evidence="4">The sequence shown here is derived from an EMBL/GenBank/DDBJ whole genome shotgun (WGS) entry which is preliminary data.</text>
</comment>
<keyword evidence="5" id="KW-1185">Reference proteome</keyword>
<dbReference type="InterPro" id="IPR007110">
    <property type="entry name" value="Ig-like_dom"/>
</dbReference>
<sequence length="317" mass="35240">MTLRIFRSVVLLLLVVPTVLAEDDPTNINSCTTPETVLEGEAAALTCTYSQNVESDKQDFYIFRSQNDEEPVIVVICAWDKSYQLNCDIKHGNYNVTVHAHRVILNISSAQPVHAGNYSCSTLPPATDQRIEQCSLAVQAKTTTDTMSIVCNKDVSQPSVMCMFSESIDATTIVLERHDLLNSKQAVEVMRCDKRSERCTSPLNGYKITITEKPGNIKVYGVMIPLDAADQNRLYVCKTPEGSSCDMCKLTTDEVPPQPDTDNKIVQTLIVPLYLIFAVMVVIVIIVVVIVLKRCKFKTHQGRPVEPLSEQVQLNQA</sequence>
<dbReference type="Gene3D" id="2.60.40.10">
    <property type="entry name" value="Immunoglobulins"/>
    <property type="match status" value="1"/>
</dbReference>